<proteinExistence type="predicted"/>
<dbReference type="InterPro" id="IPR006005">
    <property type="entry name" value="Glut_synth_ssu1"/>
</dbReference>
<dbReference type="EMBL" id="SLUO01000002">
    <property type="protein sequence ID" value="TCL60422.1"/>
    <property type="molecule type" value="Genomic_DNA"/>
</dbReference>
<dbReference type="InterPro" id="IPR009051">
    <property type="entry name" value="Helical_ferredxn"/>
</dbReference>
<comment type="caution">
    <text evidence="7">The sequence shown here is derived from an EMBL/GenBank/DDBJ whole genome shotgun (WGS) entry which is preliminary data.</text>
</comment>
<evidence type="ECO:0000259" key="5">
    <source>
        <dbReference type="Pfam" id="PF07992"/>
    </source>
</evidence>
<dbReference type="SUPFAM" id="SSF51905">
    <property type="entry name" value="FAD/NAD(P)-binding domain"/>
    <property type="match status" value="1"/>
</dbReference>
<feature type="domain" description="FAD/NAD(P)-binding" evidence="5">
    <location>
        <begin position="154"/>
        <end position="328"/>
    </location>
</feature>
<keyword evidence="2" id="KW-0560">Oxidoreductase</keyword>
<dbReference type="Pfam" id="PF07992">
    <property type="entry name" value="Pyr_redox_2"/>
    <property type="match status" value="2"/>
</dbReference>
<evidence type="ECO:0000313" key="8">
    <source>
        <dbReference type="Proteomes" id="UP000295718"/>
    </source>
</evidence>
<sequence length="497" mass="54828">MGKPTGFMDYNREVSKETEPKKRIKNFDEFHEHLPKEKQRIQGARCMDCGVPFCQSGMNLGGMTSGCPLHNLIPEWNDLVFTGNWQQAYNRLKKTNSFPEFTSRVCPAPCEGACTCGLNGSPVAIKENEYAITENAYAEGYASAKPPKVRTGKRVAVVGSGPAGLAAADQLNKRGHQVTVFERSDRVGGLLMYGIPNMKLDKSIVERKIKIMEEEGVVFVTGTDVGKDLSPESLQKDFHRVVLACGSSNPRDISAPGRDAQGIYFAVDFLKVNTKSLRDSNLQDGNYVNTKDKHVVIIGGGDTGNDCVGTSVRHGCKSVTQIEMMPKAPDARTENNPWPEWPKVCKTDYGQEEAIAVFGHDPRIYESTVKEFIKDKNGHLKSVKIVKLAWEKDEKTGRMNMKEVPGSERTLPADIVLIAAGFLGSQKYVTEAFKVETDERTNVKTVQGAYVTNVKNVFAAGDMRRGQSLVVWAIREGMEAARAVDESLMGYSNLNVQ</sequence>
<dbReference type="NCBIfam" id="TIGR01317">
    <property type="entry name" value="GOGAT_sm_gam"/>
    <property type="match status" value="1"/>
</dbReference>
<dbReference type="InterPro" id="IPR028261">
    <property type="entry name" value="DPD_II"/>
</dbReference>
<dbReference type="PANTHER" id="PTHR43100:SF1">
    <property type="entry name" value="GLUTAMATE SYNTHASE [NADPH] SMALL CHAIN"/>
    <property type="match status" value="1"/>
</dbReference>
<dbReference type="InterPro" id="IPR036188">
    <property type="entry name" value="FAD/NAD-bd_sf"/>
</dbReference>
<dbReference type="STRING" id="1469948.GCA_000732725_00155"/>
<reference evidence="7 8" key="1">
    <citation type="submission" date="2019-03" db="EMBL/GenBank/DDBJ databases">
        <title>Genomic Encyclopedia of Type Strains, Phase IV (KMG-IV): sequencing the most valuable type-strain genomes for metagenomic binning, comparative biology and taxonomic classification.</title>
        <authorList>
            <person name="Goeker M."/>
        </authorList>
    </citation>
    <scope>NUCLEOTIDE SEQUENCE [LARGE SCALE GENOMIC DNA]</scope>
    <source>
        <strain evidence="7 8">DSM 100556</strain>
    </source>
</reference>
<keyword evidence="8" id="KW-1185">Reference proteome</keyword>
<comment type="pathway">
    <text evidence="4">Amino-acid biosynthesis.</text>
</comment>
<dbReference type="InterPro" id="IPR023753">
    <property type="entry name" value="FAD/NAD-binding_dom"/>
</dbReference>
<accession>A0A4R1R583</accession>
<dbReference type="PRINTS" id="PR00419">
    <property type="entry name" value="ADXRDTASE"/>
</dbReference>
<dbReference type="OrthoDB" id="9803192at2"/>
<dbReference type="AlphaFoldDB" id="A0A4R1R583"/>
<keyword evidence="1" id="KW-0028">Amino-acid biosynthesis</keyword>
<evidence type="ECO:0000313" key="7">
    <source>
        <dbReference type="EMBL" id="TCL60422.1"/>
    </source>
</evidence>
<evidence type="ECO:0000256" key="4">
    <source>
        <dbReference type="ARBA" id="ARBA00029440"/>
    </source>
</evidence>
<dbReference type="GO" id="GO:0051536">
    <property type="term" value="F:iron-sulfur cluster binding"/>
    <property type="evidence" value="ECO:0007669"/>
    <property type="project" value="InterPro"/>
</dbReference>
<dbReference type="PANTHER" id="PTHR43100">
    <property type="entry name" value="GLUTAMATE SYNTHASE [NADPH] SMALL CHAIN"/>
    <property type="match status" value="1"/>
</dbReference>
<organism evidence="7 8">
    <name type="scientific">Kineothrix alysoides</name>
    <dbReference type="NCBI Taxonomy" id="1469948"/>
    <lineage>
        <taxon>Bacteria</taxon>
        <taxon>Bacillati</taxon>
        <taxon>Bacillota</taxon>
        <taxon>Clostridia</taxon>
        <taxon>Lachnospirales</taxon>
        <taxon>Lachnospiraceae</taxon>
        <taxon>Kineothrix</taxon>
    </lineage>
</organism>
<evidence type="ECO:0000256" key="1">
    <source>
        <dbReference type="ARBA" id="ARBA00022605"/>
    </source>
</evidence>
<dbReference type="RefSeq" id="WP_031388939.1">
    <property type="nucleotide sequence ID" value="NZ_JPNB01000001.1"/>
</dbReference>
<feature type="domain" description="FAD/NAD(P)-binding" evidence="5">
    <location>
        <begin position="400"/>
        <end position="477"/>
    </location>
</feature>
<evidence type="ECO:0000256" key="2">
    <source>
        <dbReference type="ARBA" id="ARBA00023002"/>
    </source>
</evidence>
<dbReference type="SUPFAM" id="SSF46548">
    <property type="entry name" value="alpha-helical ferredoxin"/>
    <property type="match status" value="1"/>
</dbReference>
<feature type="domain" description="Dihydroprymidine dehydrogenase" evidence="6">
    <location>
        <begin position="23"/>
        <end position="139"/>
    </location>
</feature>
<dbReference type="Pfam" id="PF14691">
    <property type="entry name" value="Fer4_20"/>
    <property type="match status" value="1"/>
</dbReference>
<keyword evidence="3" id="KW-0314">Glutamate biosynthesis</keyword>
<dbReference type="Gene3D" id="3.50.50.60">
    <property type="entry name" value="FAD/NAD(P)-binding domain"/>
    <property type="match status" value="2"/>
</dbReference>
<dbReference type="Proteomes" id="UP000295718">
    <property type="component" value="Unassembled WGS sequence"/>
</dbReference>
<evidence type="ECO:0000256" key="3">
    <source>
        <dbReference type="ARBA" id="ARBA00023164"/>
    </source>
</evidence>
<dbReference type="Gene3D" id="1.10.1060.10">
    <property type="entry name" value="Alpha-helical ferredoxin"/>
    <property type="match status" value="1"/>
</dbReference>
<dbReference type="InterPro" id="IPR051394">
    <property type="entry name" value="Glutamate_Synthase"/>
</dbReference>
<evidence type="ECO:0000259" key="6">
    <source>
        <dbReference type="Pfam" id="PF14691"/>
    </source>
</evidence>
<dbReference type="GO" id="GO:0006537">
    <property type="term" value="P:glutamate biosynthetic process"/>
    <property type="evidence" value="ECO:0007669"/>
    <property type="project" value="UniProtKB-KW"/>
</dbReference>
<name>A0A4R1R583_9FIRM</name>
<dbReference type="GO" id="GO:0016639">
    <property type="term" value="F:oxidoreductase activity, acting on the CH-NH2 group of donors, NAD or NADP as acceptor"/>
    <property type="evidence" value="ECO:0007669"/>
    <property type="project" value="InterPro"/>
</dbReference>
<protein>
    <submittedName>
        <fullName evidence="7">Glutamate synthase (NADPH/NADH) small chain</fullName>
    </submittedName>
</protein>
<gene>
    <name evidence="7" type="ORF">EDD76_102118</name>
</gene>